<dbReference type="EMBL" id="FNOU01000007">
    <property type="protein sequence ID" value="SDX78780.1"/>
    <property type="molecule type" value="Genomic_DNA"/>
</dbReference>
<dbReference type="Gene3D" id="3.30.70.330">
    <property type="match status" value="1"/>
</dbReference>
<organism evidence="3 4">
    <name type="scientific">Eubacterium barkeri</name>
    <name type="common">Clostridium barkeri</name>
    <dbReference type="NCBI Taxonomy" id="1528"/>
    <lineage>
        <taxon>Bacteria</taxon>
        <taxon>Bacillati</taxon>
        <taxon>Bacillota</taxon>
        <taxon>Clostridia</taxon>
        <taxon>Eubacteriales</taxon>
        <taxon>Eubacteriaceae</taxon>
        <taxon>Eubacterium</taxon>
    </lineage>
</organism>
<dbReference type="PANTHER" id="PTHR13633">
    <property type="entry name" value="MITOCHONDRIAL TRANSCRIPTION RESCUE FACTOR 1"/>
    <property type="match status" value="1"/>
</dbReference>
<dbReference type="OrthoDB" id="9812787at2"/>
<dbReference type="PANTHER" id="PTHR13633:SF3">
    <property type="entry name" value="MITOCHONDRIAL TRANSCRIPTION RESCUE FACTOR 1"/>
    <property type="match status" value="1"/>
</dbReference>
<dbReference type="RefSeq" id="WP_090244470.1">
    <property type="nucleotide sequence ID" value="NZ_FNOU01000007.1"/>
</dbReference>
<evidence type="ECO:0000259" key="2">
    <source>
        <dbReference type="Pfam" id="PF17774"/>
    </source>
</evidence>
<protein>
    <submittedName>
        <fullName evidence="3">RNA-binding protein YlmH, contains S4-like domain</fullName>
    </submittedName>
</protein>
<name>A0A1H3EJI8_EUBBA</name>
<evidence type="ECO:0000313" key="3">
    <source>
        <dbReference type="EMBL" id="SDX78780.1"/>
    </source>
</evidence>
<dbReference type="InterPro" id="IPR040591">
    <property type="entry name" value="RqcP2_RBD"/>
</dbReference>
<keyword evidence="1" id="KW-0694">RNA-binding</keyword>
<dbReference type="SUPFAM" id="SSF55174">
    <property type="entry name" value="Alpha-L RNA-binding motif"/>
    <property type="match status" value="1"/>
</dbReference>
<proteinExistence type="predicted"/>
<dbReference type="Pfam" id="PF17774">
    <property type="entry name" value="YlmH_RBD"/>
    <property type="match status" value="1"/>
</dbReference>
<reference evidence="4" key="1">
    <citation type="submission" date="2016-10" db="EMBL/GenBank/DDBJ databases">
        <authorList>
            <person name="Varghese N."/>
            <person name="Submissions S."/>
        </authorList>
    </citation>
    <scope>NUCLEOTIDE SEQUENCE [LARGE SCALE GENOMIC DNA]</scope>
    <source>
        <strain evidence="4">VPI 5359</strain>
    </source>
</reference>
<feature type="domain" description="Ribosome-associated protein quality control protein P2 RNA-binding" evidence="2">
    <location>
        <begin position="85"/>
        <end position="145"/>
    </location>
</feature>
<keyword evidence="4" id="KW-1185">Reference proteome</keyword>
<dbReference type="PROSITE" id="PS50889">
    <property type="entry name" value="S4"/>
    <property type="match status" value="1"/>
</dbReference>
<evidence type="ECO:0000256" key="1">
    <source>
        <dbReference type="PROSITE-ProRule" id="PRU00182"/>
    </source>
</evidence>
<gene>
    <name evidence="3" type="ORF">SAMN04488579_10790</name>
</gene>
<dbReference type="Proteomes" id="UP000199652">
    <property type="component" value="Unassembled WGS sequence"/>
</dbReference>
<dbReference type="GO" id="GO:0003723">
    <property type="term" value="F:RNA binding"/>
    <property type="evidence" value="ECO:0007669"/>
    <property type="project" value="UniProtKB-KW"/>
</dbReference>
<dbReference type="Gene3D" id="3.30.1370.160">
    <property type="match status" value="1"/>
</dbReference>
<sequence length="245" mass="28248">MKDKKEEIFLARVADACERNYEPRFFDFCDEAMQSKIGRLLKGRGEPYAFWGGMEDAARQMLCIYPEYCDGEALEWPLMAAAFQKNFPMDHRNVLGELMAMGITRECLGDIHVGEDEVQIIFAARMKPFFEQNLNKMKGRTIMVKYRGPEEIRSYALQFKSLDLVVSSLRVDGIIGKIWGFSRQDALTYIKQRRLRVNYEETTKNDFQIKVGDILALRGKGKARIAEIGGMTKKGNTRLVIEKYI</sequence>
<accession>A0A1H3EJI8</accession>
<dbReference type="CDD" id="cd00165">
    <property type="entry name" value="S4"/>
    <property type="match status" value="1"/>
</dbReference>
<dbReference type="AlphaFoldDB" id="A0A1H3EJI8"/>
<dbReference type="InterPro" id="IPR012677">
    <property type="entry name" value="Nucleotide-bd_a/b_plait_sf"/>
</dbReference>
<evidence type="ECO:0000313" key="4">
    <source>
        <dbReference type="Proteomes" id="UP000199652"/>
    </source>
</evidence>
<dbReference type="STRING" id="1528.SAMN04488579_10790"/>